<proteinExistence type="predicted"/>
<evidence type="ECO:0000313" key="6">
    <source>
        <dbReference type="EMBL" id="MBF4808085.1"/>
    </source>
</evidence>
<evidence type="ECO:0000256" key="2">
    <source>
        <dbReference type="ARBA" id="ARBA00022692"/>
    </source>
</evidence>
<evidence type="ECO:0000256" key="3">
    <source>
        <dbReference type="ARBA" id="ARBA00022989"/>
    </source>
</evidence>
<accession>A0A930YQ00</accession>
<keyword evidence="4 5" id="KW-0472">Membrane</keyword>
<organism evidence="6 7">
    <name type="scientific">Lancefieldella rimae</name>
    <dbReference type="NCBI Taxonomy" id="1383"/>
    <lineage>
        <taxon>Bacteria</taxon>
        <taxon>Bacillati</taxon>
        <taxon>Actinomycetota</taxon>
        <taxon>Coriobacteriia</taxon>
        <taxon>Coriobacteriales</taxon>
        <taxon>Atopobiaceae</taxon>
        <taxon>Lancefieldella</taxon>
    </lineage>
</organism>
<feature type="transmembrane region" description="Helical" evidence="5">
    <location>
        <begin position="58"/>
        <end position="81"/>
    </location>
</feature>
<feature type="non-terminal residue" evidence="6">
    <location>
        <position position="115"/>
    </location>
</feature>
<evidence type="ECO:0000313" key="7">
    <source>
        <dbReference type="Proteomes" id="UP000698335"/>
    </source>
</evidence>
<dbReference type="AlphaFoldDB" id="A0A930YQ00"/>
<name>A0A930YQ00_9ACTN</name>
<dbReference type="InterPro" id="IPR036640">
    <property type="entry name" value="ABC1_TM_sf"/>
</dbReference>
<dbReference type="GO" id="GO:0005886">
    <property type="term" value="C:plasma membrane"/>
    <property type="evidence" value="ECO:0007669"/>
    <property type="project" value="UniProtKB-SubCell"/>
</dbReference>
<evidence type="ECO:0000256" key="5">
    <source>
        <dbReference type="SAM" id="Phobius"/>
    </source>
</evidence>
<keyword evidence="2 5" id="KW-0812">Transmembrane</keyword>
<dbReference type="Gene3D" id="1.20.1560.10">
    <property type="entry name" value="ABC transporter type 1, transmembrane domain"/>
    <property type="match status" value="1"/>
</dbReference>
<protein>
    <submittedName>
        <fullName evidence="6">ABC transporter ATP-binding protein</fullName>
    </submittedName>
</protein>
<evidence type="ECO:0000256" key="4">
    <source>
        <dbReference type="ARBA" id="ARBA00023136"/>
    </source>
</evidence>
<evidence type="ECO:0000256" key="1">
    <source>
        <dbReference type="ARBA" id="ARBA00004651"/>
    </source>
</evidence>
<sequence>MQSHNSKIHSNDMRISAFLCLFVLIEGGANVALAWFEGVAVDALAYNSFSEQQLLRSMLFLLAAIVVQWVSSVLTPFLFKISCAQHISKLRRRIYSVLISAPVLSVAKVTEGDLS</sequence>
<dbReference type="GO" id="GO:0005524">
    <property type="term" value="F:ATP binding"/>
    <property type="evidence" value="ECO:0007669"/>
    <property type="project" value="UniProtKB-KW"/>
</dbReference>
<reference evidence="6" key="1">
    <citation type="submission" date="2020-04" db="EMBL/GenBank/DDBJ databases">
        <title>Deep metagenomics examines the oral microbiome during advanced dental caries in children, revealing novel taxa and co-occurrences with host molecules.</title>
        <authorList>
            <person name="Baker J.L."/>
            <person name="Morton J.T."/>
            <person name="Dinis M."/>
            <person name="Alvarez R."/>
            <person name="Tran N.C."/>
            <person name="Knight R."/>
            <person name="Edlund A."/>
        </authorList>
    </citation>
    <scope>NUCLEOTIDE SEQUENCE</scope>
    <source>
        <strain evidence="6">JCVI_38_bin.5</strain>
    </source>
</reference>
<keyword evidence="6" id="KW-0547">Nucleotide-binding</keyword>
<dbReference type="EMBL" id="JABZGW010000221">
    <property type="protein sequence ID" value="MBF4808085.1"/>
    <property type="molecule type" value="Genomic_DNA"/>
</dbReference>
<keyword evidence="3 5" id="KW-1133">Transmembrane helix</keyword>
<gene>
    <name evidence="6" type="ORF">HXK26_05265</name>
</gene>
<dbReference type="SUPFAM" id="SSF90123">
    <property type="entry name" value="ABC transporter transmembrane region"/>
    <property type="match status" value="1"/>
</dbReference>
<keyword evidence="6" id="KW-0067">ATP-binding</keyword>
<comment type="caution">
    <text evidence="6">The sequence shown here is derived from an EMBL/GenBank/DDBJ whole genome shotgun (WGS) entry which is preliminary data.</text>
</comment>
<comment type="subcellular location">
    <subcellularLocation>
        <location evidence="1">Cell membrane</location>
        <topology evidence="1">Multi-pass membrane protein</topology>
    </subcellularLocation>
</comment>
<dbReference type="Proteomes" id="UP000698335">
    <property type="component" value="Unassembled WGS sequence"/>
</dbReference>